<keyword evidence="2" id="KW-0604">Photosystem II</keyword>
<gene>
    <name evidence="5" type="ORF">N5I87_15145</name>
</gene>
<dbReference type="Pfam" id="PF14870">
    <property type="entry name" value="PSII_BNR"/>
    <property type="match status" value="1"/>
</dbReference>
<keyword evidence="1" id="KW-0602">Photosynthesis</keyword>
<evidence type="ECO:0000256" key="2">
    <source>
        <dbReference type="ARBA" id="ARBA00023276"/>
    </source>
</evidence>
<evidence type="ECO:0000259" key="4">
    <source>
        <dbReference type="Pfam" id="PF14870"/>
    </source>
</evidence>
<reference evidence="5" key="2">
    <citation type="submission" date="2023-02" db="EMBL/GenBank/DDBJ databases">
        <authorList>
            <person name="Lu C.-H."/>
        </authorList>
    </citation>
    <scope>NUCLEOTIDE SEQUENCE</scope>
    <source>
        <strain evidence="5">22TCCZM01-4</strain>
    </source>
</reference>
<sequence length="335" mass="35637">MKTQRIVLASAMQLLLCISAASHAASNTGDAEPKPIAAAAVRAQHATQATILSSTRAGKRIVAVGDHGVILLSDDDGKTHRQARQVPMDVTLTSVSFADEQHGWAVGHWGVVLQTSDGGETWHVQRTDTHVDRPLFAVHFFDKDNGVAVGLWSLVLVTADGGDHWKTVDLPPPEGSQRADLNLLGLFADGRGRVFAAAERGMVMRSDDRGTHWSYLHTEYKGSFWTGSAAPDGTLLVAGLRGSLYRSVDDGLSWQRIDTHSQSSVTAVGVSGTEVFAVGLDGLTLRSSDTGASFKAEIRADHLPLTAMVLNSAKQPILYSKQGVVASDTAPTPGK</sequence>
<keyword evidence="3" id="KW-0732">Signal</keyword>
<evidence type="ECO:0000313" key="5">
    <source>
        <dbReference type="EMBL" id="MCT7317344.1"/>
    </source>
</evidence>
<dbReference type="GO" id="GO:0009523">
    <property type="term" value="C:photosystem II"/>
    <property type="evidence" value="ECO:0007669"/>
    <property type="project" value="UniProtKB-KW"/>
</dbReference>
<comment type="caution">
    <text evidence="5">The sequence shown here is derived from an EMBL/GenBank/DDBJ whole genome shotgun (WGS) entry which is preliminary data.</text>
</comment>
<evidence type="ECO:0000313" key="6">
    <source>
        <dbReference type="Proteomes" id="UP001164374"/>
    </source>
</evidence>
<dbReference type="RefSeq" id="WP_260800075.1">
    <property type="nucleotide sequence ID" value="NZ_JAOCQJ010000004.1"/>
</dbReference>
<dbReference type="AlphaFoldDB" id="A0AAE3LBP7"/>
<proteinExistence type="predicted"/>
<accession>A0AAE3LBP7</accession>
<dbReference type="PANTHER" id="PTHR47199:SF2">
    <property type="entry name" value="PHOTOSYSTEM II STABILITY_ASSEMBLY FACTOR HCF136, CHLOROPLASTIC"/>
    <property type="match status" value="1"/>
</dbReference>
<name>A0AAE3LBP7_9RALS</name>
<protein>
    <submittedName>
        <fullName evidence="5">YCF48-related protein</fullName>
    </submittedName>
</protein>
<dbReference type="EMBL" id="JAOCQJ010000004">
    <property type="protein sequence ID" value="MCT7317344.1"/>
    <property type="molecule type" value="Genomic_DNA"/>
</dbReference>
<reference evidence="5" key="1">
    <citation type="journal article" date="2023" name="Front. Microbiol.">
        <title>Ralstonia chuxiongensis sp. nov., Ralstonia mojiangensis sp. nov., and Ralstonia soli sp. nov., isolated from tobacco fields, are three novel species in the family Burkholderiaceae.</title>
        <authorList>
            <person name="Lu C.H."/>
            <person name="Zhang Y.Y."/>
            <person name="Jiang N."/>
            <person name="Chen W."/>
            <person name="Shao X."/>
            <person name="Zhao Z.M."/>
            <person name="Lu W.L."/>
            <person name="Hu X."/>
            <person name="Xi Y.X."/>
            <person name="Zou S.Y."/>
            <person name="Wei Q.J."/>
            <person name="Lin Z.L."/>
            <person name="Gong L."/>
            <person name="Gai X.T."/>
            <person name="Zhang L.Q."/>
            <person name="Li J.Y."/>
            <person name="Jin Y."/>
            <person name="Xia Z.Y."/>
        </authorList>
    </citation>
    <scope>NUCLEOTIDE SEQUENCE</scope>
    <source>
        <strain evidence="5">22TCCZM01-4</strain>
    </source>
</reference>
<feature type="chain" id="PRO_5042097279" evidence="3">
    <location>
        <begin position="25"/>
        <end position="335"/>
    </location>
</feature>
<evidence type="ECO:0000256" key="1">
    <source>
        <dbReference type="ARBA" id="ARBA00022531"/>
    </source>
</evidence>
<dbReference type="GO" id="GO:0015979">
    <property type="term" value="P:photosynthesis"/>
    <property type="evidence" value="ECO:0007669"/>
    <property type="project" value="UniProtKB-KW"/>
</dbReference>
<dbReference type="InterPro" id="IPR028203">
    <property type="entry name" value="PSII_CF48-like_dom"/>
</dbReference>
<dbReference type="InterPro" id="IPR015943">
    <property type="entry name" value="WD40/YVTN_repeat-like_dom_sf"/>
</dbReference>
<feature type="signal peptide" evidence="3">
    <location>
        <begin position="1"/>
        <end position="24"/>
    </location>
</feature>
<organism evidence="5 6">
    <name type="scientific">Ralstonia mojiangensis</name>
    <dbReference type="NCBI Taxonomy" id="2953895"/>
    <lineage>
        <taxon>Bacteria</taxon>
        <taxon>Pseudomonadati</taxon>
        <taxon>Pseudomonadota</taxon>
        <taxon>Betaproteobacteria</taxon>
        <taxon>Burkholderiales</taxon>
        <taxon>Burkholderiaceae</taxon>
        <taxon>Ralstonia</taxon>
    </lineage>
</organism>
<feature type="domain" description="Photosynthesis system II assembly factor Ycf48/Hcf136-like" evidence="4">
    <location>
        <begin position="84"/>
        <end position="270"/>
    </location>
</feature>
<evidence type="ECO:0000256" key="3">
    <source>
        <dbReference type="SAM" id="SignalP"/>
    </source>
</evidence>
<dbReference type="Proteomes" id="UP001164374">
    <property type="component" value="Unassembled WGS sequence"/>
</dbReference>
<dbReference type="PANTHER" id="PTHR47199">
    <property type="entry name" value="PHOTOSYSTEM II STABILITY/ASSEMBLY FACTOR HCF136, CHLOROPLASTIC"/>
    <property type="match status" value="1"/>
</dbReference>
<dbReference type="Gene3D" id="2.130.10.10">
    <property type="entry name" value="YVTN repeat-like/Quinoprotein amine dehydrogenase"/>
    <property type="match status" value="2"/>
</dbReference>
<dbReference type="SUPFAM" id="SSF110296">
    <property type="entry name" value="Oligoxyloglucan reducing end-specific cellobiohydrolase"/>
    <property type="match status" value="1"/>
</dbReference>